<protein>
    <submittedName>
        <fullName evidence="1">NHLP-related RiPP peptide</fullName>
    </submittedName>
</protein>
<reference evidence="1 4" key="2">
    <citation type="submission" date="2023-12" db="EMBL/GenBank/DDBJ databases">
        <title>Genome sequencing of Xanthomonas floridensis.</title>
        <authorList>
            <person name="Greer S."/>
            <person name="Harrison J."/>
            <person name="Grant M."/>
            <person name="Vicente J."/>
            <person name="Studholme D."/>
        </authorList>
    </citation>
    <scope>NUCLEOTIDE SEQUENCE [LARGE SCALE GENOMIC DNA]</scope>
    <source>
        <strain evidence="1 4">WHRI 8848</strain>
    </source>
</reference>
<dbReference type="Proteomes" id="UP000077659">
    <property type="component" value="Unassembled WGS sequence"/>
</dbReference>
<evidence type="ECO:0000313" key="2">
    <source>
        <dbReference type="EMBL" id="OAG67075.1"/>
    </source>
</evidence>
<dbReference type="EMBL" id="JAYFSO010000023">
    <property type="protein sequence ID" value="MEA5125461.1"/>
    <property type="molecule type" value="Genomic_DNA"/>
</dbReference>
<sequence>MNENDERPTPLQPEAAHALLDLLATDDAFRELFKTDTKAALLQVGYPSEDVELMASRLKVETLADKATIAQARDDIQASLTSAANMQPIRLNVPSGSSPQLKK</sequence>
<evidence type="ECO:0000313" key="4">
    <source>
        <dbReference type="Proteomes" id="UP001303614"/>
    </source>
</evidence>
<accession>A0A1A9M9U7</accession>
<keyword evidence="4" id="KW-1185">Reference proteome</keyword>
<name>A0A1A9M9U7_9XANT</name>
<gene>
    <name evidence="2" type="ORF">A7D17_19605</name>
    <name evidence="1" type="ORF">VB146_16720</name>
</gene>
<comment type="caution">
    <text evidence="2">The sequence shown here is derived from an EMBL/GenBank/DDBJ whole genome shotgun (WGS) entry which is preliminary data.</text>
</comment>
<evidence type="ECO:0000313" key="1">
    <source>
        <dbReference type="EMBL" id="MEA5125461.1"/>
    </source>
</evidence>
<reference evidence="2 3" key="1">
    <citation type="submission" date="2016-05" db="EMBL/GenBank/DDBJ databases">
        <title>Pathogenic, phenotypic and molecular characterisation of Xanthomonas nasturtii sp. nov. and Xanthomonas floridensis sp. nov., new species of Xanthomonas associated with watercress production in Florida.</title>
        <authorList>
            <person name="Vicente J.G."/>
            <person name="Rothwell S."/>
            <person name="Holub E.B."/>
            <person name="Studholme D.J."/>
        </authorList>
    </citation>
    <scope>NUCLEOTIDE SEQUENCE [LARGE SCALE GENOMIC DNA]</scope>
    <source>
        <strain evidence="2 3">WHRI 8848</strain>
    </source>
</reference>
<proteinExistence type="predicted"/>
<dbReference type="Proteomes" id="UP001303614">
    <property type="component" value="Unassembled WGS sequence"/>
</dbReference>
<dbReference type="OrthoDB" id="5998662at2"/>
<dbReference type="InterPro" id="IPR030976">
    <property type="entry name" value="Mod_pep_NH_fam"/>
</dbReference>
<dbReference type="RefSeq" id="WP_064509483.1">
    <property type="nucleotide sequence ID" value="NZ_JAYFSN010000023.1"/>
</dbReference>
<dbReference type="AlphaFoldDB" id="A0A1A9M9U7"/>
<dbReference type="NCBIfam" id="TIGR04509">
    <property type="entry name" value="mod_pep_NH_fam"/>
    <property type="match status" value="1"/>
</dbReference>
<evidence type="ECO:0000313" key="3">
    <source>
        <dbReference type="Proteomes" id="UP000077659"/>
    </source>
</evidence>
<dbReference type="EMBL" id="LXNG01000021">
    <property type="protein sequence ID" value="OAG67075.1"/>
    <property type="molecule type" value="Genomic_DNA"/>
</dbReference>
<organism evidence="2 3">
    <name type="scientific">Xanthomonas floridensis</name>
    <dbReference type="NCBI Taxonomy" id="1843580"/>
    <lineage>
        <taxon>Bacteria</taxon>
        <taxon>Pseudomonadati</taxon>
        <taxon>Pseudomonadota</taxon>
        <taxon>Gammaproteobacteria</taxon>
        <taxon>Lysobacterales</taxon>
        <taxon>Lysobacteraceae</taxon>
        <taxon>Xanthomonas</taxon>
    </lineage>
</organism>